<proteinExistence type="predicted"/>
<feature type="transmembrane region" description="Helical" evidence="1">
    <location>
        <begin position="42"/>
        <end position="65"/>
    </location>
</feature>
<keyword evidence="1" id="KW-0812">Transmembrane</keyword>
<evidence type="ECO:0000313" key="3">
    <source>
        <dbReference type="Proteomes" id="UP000310249"/>
    </source>
</evidence>
<name>A0A5S3WR05_9GAMM</name>
<dbReference type="AlphaFoldDB" id="A0A5S3WR05"/>
<reference evidence="3" key="2">
    <citation type="submission" date="2019-06" db="EMBL/GenBank/DDBJ databases">
        <title>Co-occurence of chitin degradation, pigmentation and bioactivity in marine Pseudoalteromonas.</title>
        <authorList>
            <person name="Sonnenschein E.C."/>
            <person name="Bech P.K."/>
        </authorList>
    </citation>
    <scope>NUCLEOTIDE SEQUENCE [LARGE SCALE GENOMIC DNA]</scope>
    <source>
        <strain evidence="3">S2676</strain>
    </source>
</reference>
<organism evidence="2 3">
    <name type="scientific">Pseudoalteromonas rubra</name>
    <dbReference type="NCBI Taxonomy" id="43658"/>
    <lineage>
        <taxon>Bacteria</taxon>
        <taxon>Pseudomonadati</taxon>
        <taxon>Pseudomonadota</taxon>
        <taxon>Gammaproteobacteria</taxon>
        <taxon>Alteromonadales</taxon>
        <taxon>Pseudoalteromonadaceae</taxon>
        <taxon>Pseudoalteromonas</taxon>
    </lineage>
</organism>
<reference evidence="2 3" key="1">
    <citation type="submission" date="2018-01" db="EMBL/GenBank/DDBJ databases">
        <authorList>
            <person name="Paulsen S."/>
            <person name="Gram L.K."/>
        </authorList>
    </citation>
    <scope>NUCLEOTIDE SEQUENCE [LARGE SCALE GENOMIC DNA]</scope>
    <source>
        <strain evidence="2 3">S2676</strain>
    </source>
</reference>
<keyword evidence="1" id="KW-0472">Membrane</keyword>
<dbReference type="EMBL" id="PNCI01000010">
    <property type="protein sequence ID" value="TMP30847.1"/>
    <property type="molecule type" value="Genomic_DNA"/>
</dbReference>
<comment type="caution">
    <text evidence="2">The sequence shown here is derived from an EMBL/GenBank/DDBJ whole genome shotgun (WGS) entry which is preliminary data.</text>
</comment>
<evidence type="ECO:0000256" key="1">
    <source>
        <dbReference type="SAM" id="Phobius"/>
    </source>
</evidence>
<sequence>MEKNTVDTVLENEHLIDYLSQKAALLAEEKLIKHEERKRQNLLATIAVVSVLGVGTLYSALTLLVKDQVDDALKTETFTSNMKSLTKDAVKSEVGDIKLQMDGLIAYQQLSALSLKFDLGDSFSNSERDTALSLLAEIKKSGSFEDKEDFTTHLENVASSFTSAFERGSVDKIDDLFRAEMASSRDTTVTMLQHYGRALVVSPEISNRDSNAWARFNFYSNEAVRWDYPTLGTFYLTLAEYKLNGMAGSETIKQLLDTYKYVDNSDKAYLVRLYKGLSAPENWQRTPNAMGREIGELVTGISEEYGNLLSNVGVDLR</sequence>
<evidence type="ECO:0000313" key="2">
    <source>
        <dbReference type="EMBL" id="TMP30847.1"/>
    </source>
</evidence>
<dbReference type="Proteomes" id="UP000310249">
    <property type="component" value="Unassembled WGS sequence"/>
</dbReference>
<dbReference type="RefSeq" id="WP_138551001.1">
    <property type="nucleotide sequence ID" value="NZ_PNCH01000016.1"/>
</dbReference>
<gene>
    <name evidence="2" type="ORF">CWB99_05815</name>
</gene>
<keyword evidence="1" id="KW-1133">Transmembrane helix</keyword>
<accession>A0A5S3WR05</accession>
<protein>
    <submittedName>
        <fullName evidence="2">Uncharacterized protein</fullName>
    </submittedName>
</protein>